<feature type="domain" description="Alpha-L-arabinofuranosidase B arabinose-binding" evidence="1">
    <location>
        <begin position="2"/>
        <end position="37"/>
    </location>
</feature>
<protein>
    <recommendedName>
        <fullName evidence="1">Alpha-L-arabinofuranosidase B arabinose-binding domain-containing protein</fullName>
    </recommendedName>
</protein>
<dbReference type="SUPFAM" id="SSF110221">
    <property type="entry name" value="AbfB domain"/>
    <property type="match status" value="1"/>
</dbReference>
<accession>A0A7W4ZM27</accession>
<dbReference type="Gene3D" id="2.80.10.50">
    <property type="match status" value="1"/>
</dbReference>
<comment type="caution">
    <text evidence="2">The sequence shown here is derived from an EMBL/GenBank/DDBJ whole genome shotgun (WGS) entry which is preliminary data.</text>
</comment>
<dbReference type="EMBL" id="JACHXE010000001">
    <property type="protein sequence ID" value="MBB3075020.1"/>
    <property type="molecule type" value="Genomic_DNA"/>
</dbReference>
<keyword evidence="3" id="KW-1185">Reference proteome</keyword>
<dbReference type="Pfam" id="PF05270">
    <property type="entry name" value="AbfB"/>
    <property type="match status" value="1"/>
</dbReference>
<proteinExistence type="predicted"/>
<gene>
    <name evidence="2" type="ORF">FHS41_001489</name>
</gene>
<dbReference type="InterPro" id="IPR036195">
    <property type="entry name" value="AbfB_ABD_sf"/>
</dbReference>
<dbReference type="Proteomes" id="UP000572907">
    <property type="component" value="Unassembled WGS sequence"/>
</dbReference>
<dbReference type="GO" id="GO:0046373">
    <property type="term" value="P:L-arabinose metabolic process"/>
    <property type="evidence" value="ECO:0007669"/>
    <property type="project" value="InterPro"/>
</dbReference>
<evidence type="ECO:0000313" key="3">
    <source>
        <dbReference type="Proteomes" id="UP000572907"/>
    </source>
</evidence>
<organism evidence="2 3">
    <name type="scientific">Streptomyces violarus</name>
    <dbReference type="NCBI Taxonomy" id="67380"/>
    <lineage>
        <taxon>Bacteria</taxon>
        <taxon>Bacillati</taxon>
        <taxon>Actinomycetota</taxon>
        <taxon>Actinomycetes</taxon>
        <taxon>Kitasatosporales</taxon>
        <taxon>Streptomycetaceae</taxon>
        <taxon>Streptomyces</taxon>
    </lineage>
</organism>
<reference evidence="2 3" key="1">
    <citation type="submission" date="2020-08" db="EMBL/GenBank/DDBJ databases">
        <title>Genomic Encyclopedia of Type Strains, Phase III (KMG-III): the genomes of soil and plant-associated and newly described type strains.</title>
        <authorList>
            <person name="Whitman W."/>
        </authorList>
    </citation>
    <scope>NUCLEOTIDE SEQUENCE [LARGE SCALE GENOMIC DNA]</scope>
    <source>
        <strain evidence="2 3">CECT 3237</strain>
    </source>
</reference>
<dbReference type="InterPro" id="IPR007934">
    <property type="entry name" value="AbfB_ABD"/>
</dbReference>
<name>A0A7W4ZM27_9ACTN</name>
<dbReference type="AlphaFoldDB" id="A0A7W4ZM27"/>
<dbReference type="GO" id="GO:0046556">
    <property type="term" value="F:alpha-L-arabinofuranosidase activity"/>
    <property type="evidence" value="ECO:0007669"/>
    <property type="project" value="InterPro"/>
</dbReference>
<evidence type="ECO:0000259" key="1">
    <source>
        <dbReference type="Pfam" id="PF05270"/>
    </source>
</evidence>
<sequence>MSYQSYNYPGRYVRHWEYLLNAQTVSTTTDRADATFYTQ</sequence>
<evidence type="ECO:0000313" key="2">
    <source>
        <dbReference type="EMBL" id="MBB3075020.1"/>
    </source>
</evidence>